<dbReference type="PROSITE" id="PS50110">
    <property type="entry name" value="RESPONSE_REGULATORY"/>
    <property type="match status" value="1"/>
</dbReference>
<feature type="domain" description="Histidine kinase" evidence="5">
    <location>
        <begin position="299"/>
        <end position="520"/>
    </location>
</feature>
<dbReference type="CDD" id="cd00082">
    <property type="entry name" value="HisKA"/>
    <property type="match status" value="1"/>
</dbReference>
<reference evidence="9" key="1">
    <citation type="journal article" date="2020" name="Stud. Mycol.">
        <title>101 Dothideomycetes genomes: a test case for predicting lifestyles and emergence of pathogens.</title>
        <authorList>
            <person name="Haridas S."/>
            <person name="Albert R."/>
            <person name="Binder M."/>
            <person name="Bloem J."/>
            <person name="Labutti K."/>
            <person name="Salamov A."/>
            <person name="Andreopoulos B."/>
            <person name="Baker S."/>
            <person name="Barry K."/>
            <person name="Bills G."/>
            <person name="Bluhm B."/>
            <person name="Cannon C."/>
            <person name="Castanera R."/>
            <person name="Culley D."/>
            <person name="Daum C."/>
            <person name="Ezra D."/>
            <person name="Gonzalez J."/>
            <person name="Henrissat B."/>
            <person name="Kuo A."/>
            <person name="Liang C."/>
            <person name="Lipzen A."/>
            <person name="Lutzoni F."/>
            <person name="Magnuson J."/>
            <person name="Mondo S."/>
            <person name="Nolan M."/>
            <person name="Ohm R."/>
            <person name="Pangilinan J."/>
            <person name="Park H.-J."/>
            <person name="Ramirez L."/>
            <person name="Alfaro M."/>
            <person name="Sun H."/>
            <person name="Tritt A."/>
            <person name="Yoshinaga Y."/>
            <person name="Zwiers L.-H."/>
            <person name="Turgeon B."/>
            <person name="Goodwin S."/>
            <person name="Spatafora J."/>
            <person name="Crous P."/>
            <person name="Grigoriev I."/>
        </authorList>
    </citation>
    <scope>NUCLEOTIDE SEQUENCE</scope>
    <source>
        <strain evidence="9">CBS 379.55</strain>
    </source>
</reference>
<dbReference type="SMART" id="SM00387">
    <property type="entry name" value="HATPase_c"/>
    <property type="match status" value="1"/>
</dbReference>
<dbReference type="InterPro" id="IPR000700">
    <property type="entry name" value="PAS-assoc_C"/>
</dbReference>
<keyword evidence="10" id="KW-1185">Reference proteome</keyword>
<evidence type="ECO:0000256" key="4">
    <source>
        <dbReference type="SAM" id="MobiDB-lite"/>
    </source>
</evidence>
<dbReference type="Pfam" id="PF00072">
    <property type="entry name" value="Response_reg"/>
    <property type="match status" value="1"/>
</dbReference>
<dbReference type="Gene3D" id="3.40.50.2300">
    <property type="match status" value="1"/>
</dbReference>
<dbReference type="InterPro" id="IPR001789">
    <property type="entry name" value="Sig_transdc_resp-reg_receiver"/>
</dbReference>
<dbReference type="FunFam" id="3.30.565.10:FF:000010">
    <property type="entry name" value="Sensor histidine kinase RcsC"/>
    <property type="match status" value="1"/>
</dbReference>
<feature type="modified residue" description="4-aspartylphosphate" evidence="3">
    <location>
        <position position="609"/>
    </location>
</feature>
<dbReference type="GeneID" id="54548900"/>
<evidence type="ECO:0000259" key="5">
    <source>
        <dbReference type="PROSITE" id="PS50109"/>
    </source>
</evidence>
<dbReference type="Gene3D" id="3.30.450.20">
    <property type="entry name" value="PAS domain"/>
    <property type="match status" value="2"/>
</dbReference>
<dbReference type="CDD" id="cd17546">
    <property type="entry name" value="REC_hyHK_CKI1_RcsC-like"/>
    <property type="match status" value="1"/>
</dbReference>
<dbReference type="PRINTS" id="PR00344">
    <property type="entry name" value="BCTRLSENSOR"/>
</dbReference>
<dbReference type="CDD" id="cd00130">
    <property type="entry name" value="PAS"/>
    <property type="match status" value="1"/>
</dbReference>
<dbReference type="SUPFAM" id="SSF47384">
    <property type="entry name" value="Homodimeric domain of signal transducing histidine kinase"/>
    <property type="match status" value="1"/>
</dbReference>
<evidence type="ECO:0000313" key="10">
    <source>
        <dbReference type="Proteomes" id="UP000800097"/>
    </source>
</evidence>
<dbReference type="Pfam" id="PF02518">
    <property type="entry name" value="HATPase_c"/>
    <property type="match status" value="1"/>
</dbReference>
<evidence type="ECO:0000256" key="3">
    <source>
        <dbReference type="PROSITE-ProRule" id="PRU00169"/>
    </source>
</evidence>
<dbReference type="NCBIfam" id="TIGR00229">
    <property type="entry name" value="sensory_box"/>
    <property type="match status" value="1"/>
</dbReference>
<dbReference type="InterPro" id="IPR005467">
    <property type="entry name" value="His_kinase_dom"/>
</dbReference>
<dbReference type="PROSITE" id="PS50109">
    <property type="entry name" value="HIS_KIN"/>
    <property type="match status" value="1"/>
</dbReference>
<dbReference type="Pfam" id="PF00512">
    <property type="entry name" value="HisKA"/>
    <property type="match status" value="1"/>
</dbReference>
<dbReference type="GO" id="GO:0000155">
    <property type="term" value="F:phosphorelay sensor kinase activity"/>
    <property type="evidence" value="ECO:0007669"/>
    <property type="project" value="InterPro"/>
</dbReference>
<evidence type="ECO:0000259" key="7">
    <source>
        <dbReference type="PROSITE" id="PS50112"/>
    </source>
</evidence>
<proteinExistence type="predicted"/>
<evidence type="ECO:0000259" key="6">
    <source>
        <dbReference type="PROSITE" id="PS50110"/>
    </source>
</evidence>
<dbReference type="PANTHER" id="PTHR45339">
    <property type="entry name" value="HYBRID SIGNAL TRANSDUCTION HISTIDINE KINASE J"/>
    <property type="match status" value="1"/>
</dbReference>
<dbReference type="PANTHER" id="PTHR45339:SF1">
    <property type="entry name" value="HYBRID SIGNAL TRANSDUCTION HISTIDINE KINASE J"/>
    <property type="match status" value="1"/>
</dbReference>
<feature type="compositionally biased region" description="Pro residues" evidence="4">
    <location>
        <begin position="707"/>
        <end position="744"/>
    </location>
</feature>
<dbReference type="InterPro" id="IPR036890">
    <property type="entry name" value="HATPase_C_sf"/>
</dbReference>
<evidence type="ECO:0008006" key="11">
    <source>
        <dbReference type="Google" id="ProtNLM"/>
    </source>
</evidence>
<dbReference type="SMART" id="SM00448">
    <property type="entry name" value="REC"/>
    <property type="match status" value="1"/>
</dbReference>
<dbReference type="Pfam" id="PF13426">
    <property type="entry name" value="PAS_9"/>
    <property type="match status" value="1"/>
</dbReference>
<dbReference type="Gene3D" id="3.30.565.10">
    <property type="entry name" value="Histidine kinase-like ATPase, C-terminal domain"/>
    <property type="match status" value="1"/>
</dbReference>
<dbReference type="SUPFAM" id="SSF52172">
    <property type="entry name" value="CheY-like"/>
    <property type="match status" value="1"/>
</dbReference>
<dbReference type="FunFam" id="3.30.450.20:FF:000136">
    <property type="entry name" value="Sensor histidine kinase/response regulator Fos-1"/>
    <property type="match status" value="1"/>
</dbReference>
<dbReference type="PROSITE" id="PS50113">
    <property type="entry name" value="PAC"/>
    <property type="match status" value="1"/>
</dbReference>
<dbReference type="SMART" id="SM00388">
    <property type="entry name" value="HisKA"/>
    <property type="match status" value="1"/>
</dbReference>
<sequence length="756" mass="83762">MTADSTTTTTTINTTTHTNTNTTTTVTDDRLSLEFFRHTPICTIILDASLVIRQVSDSFLDIAGLGSPTDALGLHFDDFVDRVAALPTLVSARKPLRNAQETLRPSELKHLDVPDGSAWNIRIVPILRHASLRYLQMELTDVTTEHQRQLDLEERLYTNETFRILVETVKDYAIFMLDPNGNIATWNAGAQRFKGYKKEEIIGKHFSNFYSQEDRDIDKPGRELADALRDGRVEDEGWRYRKDGSKFWANVIITPVYRGQTLLGFSKVTRDLTERRSAEVKLIEAYEEASKLKSEFLANMSHEIRTPMHGMLSALTLLLDTPLNPEQRELAHVIEESGEILLHVINDILDYSKLASGCFSISTDIINVSEILQTIHRAQEKCRKPGIDLQTYIDPKLPKAAEGDSLRYRQIVQNLMSNAMKFTEEGYVHVHAKLHEEDDEYYTILTEVVDTGIGIPSEVSGSLFTPFMQFDNSATKRYKGTGLGLSICKSLSELMGGHIGFYDNPEGHGSVFWFTAKMKKVQHVKDIDDLHEELEQLTLRTSTSPFEDVKHAAVGKKILLAEDNPINQKVMLKMLTSLGFRDIDVALDGRDAVALSIRNPPPYHVILMDINMPLLDGVGATKEIRNAGVQTPIIAMTANALKGQAELYLAKGMNGYVPKPVDRNLLVKILLSWLNSNAPSPTQLRATPSPPPVPLPSEAAPSNSPLPLAPLPSEAAPPNPPLPPAPSEPAPSQPTPSGPVPSEPSPSELAHSEPAG</sequence>
<gene>
    <name evidence="9" type="ORF">EI97DRAFT_379683</name>
</gene>
<dbReference type="InterPro" id="IPR035965">
    <property type="entry name" value="PAS-like_dom_sf"/>
</dbReference>
<feature type="region of interest" description="Disordered" evidence="4">
    <location>
        <begin position="681"/>
        <end position="756"/>
    </location>
</feature>
<dbReference type="Proteomes" id="UP000800097">
    <property type="component" value="Unassembled WGS sequence"/>
</dbReference>
<dbReference type="InterPro" id="IPR011006">
    <property type="entry name" value="CheY-like_superfamily"/>
</dbReference>
<dbReference type="InterPro" id="IPR003594">
    <property type="entry name" value="HATPase_dom"/>
</dbReference>
<keyword evidence="2" id="KW-0902">Two-component regulatory system</keyword>
<dbReference type="InterPro" id="IPR036097">
    <property type="entry name" value="HisK_dim/P_sf"/>
</dbReference>
<dbReference type="AlphaFoldDB" id="A0A6A6JF06"/>
<dbReference type="EMBL" id="ML986498">
    <property type="protein sequence ID" value="KAF2275200.1"/>
    <property type="molecule type" value="Genomic_DNA"/>
</dbReference>
<protein>
    <recommendedName>
        <fullName evidence="11">Two-component system protein A</fullName>
    </recommendedName>
</protein>
<dbReference type="InterPro" id="IPR003661">
    <property type="entry name" value="HisK_dim/P_dom"/>
</dbReference>
<accession>A0A6A6JF06</accession>
<dbReference type="RefSeq" id="XP_033652739.1">
    <property type="nucleotide sequence ID" value="XM_033795725.1"/>
</dbReference>
<name>A0A6A6JF06_WESOR</name>
<evidence type="ECO:0000313" key="9">
    <source>
        <dbReference type="EMBL" id="KAF2275200.1"/>
    </source>
</evidence>
<dbReference type="Gene3D" id="1.10.287.130">
    <property type="match status" value="1"/>
</dbReference>
<feature type="compositionally biased region" description="Low complexity" evidence="4">
    <location>
        <begin position="696"/>
        <end position="706"/>
    </location>
</feature>
<dbReference type="OrthoDB" id="60033at2759"/>
<evidence type="ECO:0000259" key="8">
    <source>
        <dbReference type="PROSITE" id="PS50113"/>
    </source>
</evidence>
<feature type="domain" description="Response regulatory" evidence="6">
    <location>
        <begin position="557"/>
        <end position="674"/>
    </location>
</feature>
<dbReference type="SMART" id="SM00091">
    <property type="entry name" value="PAS"/>
    <property type="match status" value="2"/>
</dbReference>
<keyword evidence="1 3" id="KW-0597">Phosphoprotein</keyword>
<dbReference type="SUPFAM" id="SSF55785">
    <property type="entry name" value="PYP-like sensor domain (PAS domain)"/>
    <property type="match status" value="1"/>
</dbReference>
<dbReference type="SUPFAM" id="SSF55874">
    <property type="entry name" value="ATPase domain of HSP90 chaperone/DNA topoisomerase II/histidine kinase"/>
    <property type="match status" value="1"/>
</dbReference>
<evidence type="ECO:0000256" key="1">
    <source>
        <dbReference type="ARBA" id="ARBA00022553"/>
    </source>
</evidence>
<evidence type="ECO:0000256" key="2">
    <source>
        <dbReference type="ARBA" id="ARBA00023012"/>
    </source>
</evidence>
<dbReference type="CDD" id="cd16922">
    <property type="entry name" value="HATPase_EvgS-ArcB-TorS-like"/>
    <property type="match status" value="1"/>
</dbReference>
<dbReference type="InterPro" id="IPR004358">
    <property type="entry name" value="Sig_transdc_His_kin-like_C"/>
</dbReference>
<dbReference type="PROSITE" id="PS50112">
    <property type="entry name" value="PAS"/>
    <property type="match status" value="1"/>
</dbReference>
<feature type="domain" description="PAS" evidence="7">
    <location>
        <begin position="158"/>
        <end position="231"/>
    </location>
</feature>
<dbReference type="InterPro" id="IPR000014">
    <property type="entry name" value="PAS"/>
</dbReference>
<organism evidence="9 10">
    <name type="scientific">Westerdykella ornata</name>
    <dbReference type="NCBI Taxonomy" id="318751"/>
    <lineage>
        <taxon>Eukaryota</taxon>
        <taxon>Fungi</taxon>
        <taxon>Dikarya</taxon>
        <taxon>Ascomycota</taxon>
        <taxon>Pezizomycotina</taxon>
        <taxon>Dothideomycetes</taxon>
        <taxon>Pleosporomycetidae</taxon>
        <taxon>Pleosporales</taxon>
        <taxon>Sporormiaceae</taxon>
        <taxon>Westerdykella</taxon>
    </lineage>
</organism>
<feature type="domain" description="PAC" evidence="8">
    <location>
        <begin position="233"/>
        <end position="284"/>
    </location>
</feature>